<evidence type="ECO:0000313" key="2">
    <source>
        <dbReference type="Proteomes" id="UP001054945"/>
    </source>
</evidence>
<comment type="caution">
    <text evidence="1">The sequence shown here is derived from an EMBL/GenBank/DDBJ whole genome shotgun (WGS) entry which is preliminary data.</text>
</comment>
<reference evidence="1 2" key="1">
    <citation type="submission" date="2021-06" db="EMBL/GenBank/DDBJ databases">
        <title>Caerostris extrusa draft genome.</title>
        <authorList>
            <person name="Kono N."/>
            <person name="Arakawa K."/>
        </authorList>
    </citation>
    <scope>NUCLEOTIDE SEQUENCE [LARGE SCALE GENOMIC DNA]</scope>
</reference>
<dbReference type="AlphaFoldDB" id="A0AAV4N7I9"/>
<sequence>MPRTPLWRHLRPIEISALRQPSTVFGLLYFRKNWDLAGRARWKGCFGRVSESRFGKLRGRGLNFVKAFG</sequence>
<proteinExistence type="predicted"/>
<evidence type="ECO:0000313" key="1">
    <source>
        <dbReference type="EMBL" id="GIX79394.1"/>
    </source>
</evidence>
<accession>A0AAV4N7I9</accession>
<protein>
    <submittedName>
        <fullName evidence="1">Uncharacterized protein</fullName>
    </submittedName>
</protein>
<dbReference type="EMBL" id="BPLR01020489">
    <property type="protein sequence ID" value="GIX79394.1"/>
    <property type="molecule type" value="Genomic_DNA"/>
</dbReference>
<name>A0AAV4N7I9_CAEEX</name>
<organism evidence="1 2">
    <name type="scientific">Caerostris extrusa</name>
    <name type="common">Bark spider</name>
    <name type="synonym">Caerostris bankana</name>
    <dbReference type="NCBI Taxonomy" id="172846"/>
    <lineage>
        <taxon>Eukaryota</taxon>
        <taxon>Metazoa</taxon>
        <taxon>Ecdysozoa</taxon>
        <taxon>Arthropoda</taxon>
        <taxon>Chelicerata</taxon>
        <taxon>Arachnida</taxon>
        <taxon>Araneae</taxon>
        <taxon>Araneomorphae</taxon>
        <taxon>Entelegynae</taxon>
        <taxon>Araneoidea</taxon>
        <taxon>Araneidae</taxon>
        <taxon>Caerostris</taxon>
    </lineage>
</organism>
<dbReference type="Proteomes" id="UP001054945">
    <property type="component" value="Unassembled WGS sequence"/>
</dbReference>
<keyword evidence="2" id="KW-1185">Reference proteome</keyword>
<gene>
    <name evidence="1" type="ORF">CEXT_354281</name>
</gene>